<dbReference type="InterPro" id="IPR036388">
    <property type="entry name" value="WH-like_DNA-bd_sf"/>
</dbReference>
<evidence type="ECO:0000256" key="1">
    <source>
        <dbReference type="ARBA" id="ARBA00023015"/>
    </source>
</evidence>
<dbReference type="GO" id="GO:0016887">
    <property type="term" value="F:ATP hydrolysis activity"/>
    <property type="evidence" value="ECO:0007669"/>
    <property type="project" value="InterPro"/>
</dbReference>
<dbReference type="EMBL" id="CP017269">
    <property type="protein sequence ID" value="AOT71975.1"/>
    <property type="molecule type" value="Genomic_DNA"/>
</dbReference>
<dbReference type="CDD" id="cd06170">
    <property type="entry name" value="LuxR_C_like"/>
    <property type="match status" value="1"/>
</dbReference>
<dbReference type="Gene3D" id="3.40.50.300">
    <property type="entry name" value="P-loop containing nucleotide triphosphate hydrolases"/>
    <property type="match status" value="1"/>
</dbReference>
<dbReference type="Proteomes" id="UP000095743">
    <property type="component" value="Chromosome"/>
</dbReference>
<dbReference type="InterPro" id="IPR027417">
    <property type="entry name" value="P-loop_NTPase"/>
</dbReference>
<dbReference type="GO" id="GO:0006355">
    <property type="term" value="P:regulation of DNA-templated transcription"/>
    <property type="evidence" value="ECO:0007669"/>
    <property type="project" value="InterPro"/>
</dbReference>
<dbReference type="AlphaFoldDB" id="A0A1D8GM26"/>
<dbReference type="PROSITE" id="PS50043">
    <property type="entry name" value="HTH_LUXR_2"/>
    <property type="match status" value="1"/>
</dbReference>
<keyword evidence="3" id="KW-0804">Transcription</keyword>
<dbReference type="PRINTS" id="PR00038">
    <property type="entry name" value="HTHLUXR"/>
</dbReference>
<accession>A0A1D8GM26</accession>
<evidence type="ECO:0000256" key="2">
    <source>
        <dbReference type="ARBA" id="ARBA00023125"/>
    </source>
</evidence>
<keyword evidence="2" id="KW-0238">DNA-binding</keyword>
<gene>
    <name evidence="5" type="ORF">Gferi_21995</name>
</gene>
<dbReference type="SMART" id="SM00421">
    <property type="entry name" value="HTH_LUXR"/>
    <property type="match status" value="1"/>
</dbReference>
<feature type="domain" description="HTH luxR-type" evidence="4">
    <location>
        <begin position="759"/>
        <end position="824"/>
    </location>
</feature>
<reference evidence="5 6" key="1">
    <citation type="submission" date="2016-09" db="EMBL/GenBank/DDBJ databases">
        <title>Genomic analysis reveals versatility of anaerobic energy metabolism of Geosporobacter ferrireducens IRF9 of phylum Firmicutes.</title>
        <authorList>
            <person name="Kim S.-J."/>
        </authorList>
    </citation>
    <scope>NUCLEOTIDE SEQUENCE [LARGE SCALE GENOMIC DNA]</scope>
    <source>
        <strain evidence="5 6">IRF9</strain>
    </source>
</reference>
<dbReference type="PANTHER" id="PTHR44688">
    <property type="entry name" value="DNA-BINDING TRANSCRIPTIONAL ACTIVATOR DEVR_DOSR"/>
    <property type="match status" value="1"/>
</dbReference>
<dbReference type="InterPro" id="IPR000792">
    <property type="entry name" value="Tscrpt_reg_LuxR_C"/>
</dbReference>
<organism evidence="5 6">
    <name type="scientific">Geosporobacter ferrireducens</name>
    <dbReference type="NCBI Taxonomy" id="1424294"/>
    <lineage>
        <taxon>Bacteria</taxon>
        <taxon>Bacillati</taxon>
        <taxon>Bacillota</taxon>
        <taxon>Clostridia</taxon>
        <taxon>Peptostreptococcales</taxon>
        <taxon>Thermotaleaceae</taxon>
        <taxon>Geosporobacter</taxon>
    </lineage>
</organism>
<sequence>MQMKHRILKRERISTQLNNLFDYPLTVVVAAMGYGKTTSVRDFLDEVKANYVWLSVDRDETSAQYIWDSLTRQLAKTEPELGNQLNALGFPMDASQRDRILKIIEDHVYMTNTVLVIDDYHFAHSPELDRLIERIVWTNISGLHVLILSRTRPEMNIDELMLKGYCHLLKNDLFELSKDEIKEYFKLYGHDVSLDTARQVHETSEGWITAVYLITQRYCEIGKLEPGRSIESLIETAVMSRYTKEEAQILMSLSILESFMLQQAVYVTKDMAVAGILQKLSDSNSFIRYDERTENYKMHNIFSNYLKKLLEEQCSGIESRNLYKRSGEWYIESGDVLLGLKFLLKAEEYDLILAQFEKAGMTKVIDRGPQPIMELFEQIPIEVKYRHPIGYLVYVEFHLTSVNMEEGAKLLAEIEQYYQKDDMTPPALKRRISGEIELIRSLCCFNDLRKMHEHQLKAHKLLDGSSSIMNKDMIFTFGSPHSLYLYYREKGEMLWTVEYLDTIFPYFREAANGLGTGFEYTVRAEYCLETGDYTQAELYGYKAIYKAETMDQISLIICANLILARLSMAQGEFDKAKEIMNDLNSKVSRYNNPVLNCTFDLCSGYVGGIMQEPHNFPEWLKSGDMEQSDILYQGMAFNYIVHAKAVLLEKNYIKLEVLCEGMYPLFSIFNNLLGYVHTHILDAVAKYNLYGMEKAKEAILPALEIGRGDNILLSFAEYGIYVLDILKALQKETIMDEYLDRLVAKTAAYCHNLKNIDSEKSSFTLLSEREREILQLIVEGKINREIASQLYIAEVTVRKTITSIYRKLGVSGRAAAVKKAIELEFV</sequence>
<dbReference type="InterPro" id="IPR059106">
    <property type="entry name" value="WHD_MalT"/>
</dbReference>
<proteinExistence type="predicted"/>
<dbReference type="InterPro" id="IPR016032">
    <property type="entry name" value="Sig_transdc_resp-reg_C-effctor"/>
</dbReference>
<dbReference type="KEGG" id="gfe:Gferi_21995"/>
<dbReference type="InterPro" id="IPR049945">
    <property type="entry name" value="AAA_22"/>
</dbReference>
<evidence type="ECO:0000313" key="5">
    <source>
        <dbReference type="EMBL" id="AOT71975.1"/>
    </source>
</evidence>
<dbReference type="Pfam" id="PF25873">
    <property type="entry name" value="WHD_MalT"/>
    <property type="match status" value="1"/>
</dbReference>
<evidence type="ECO:0000256" key="3">
    <source>
        <dbReference type="ARBA" id="ARBA00023163"/>
    </source>
</evidence>
<evidence type="ECO:0000313" key="6">
    <source>
        <dbReference type="Proteomes" id="UP000095743"/>
    </source>
</evidence>
<dbReference type="SUPFAM" id="SSF48452">
    <property type="entry name" value="TPR-like"/>
    <property type="match status" value="1"/>
</dbReference>
<dbReference type="Pfam" id="PF13401">
    <property type="entry name" value="AAA_22"/>
    <property type="match status" value="1"/>
</dbReference>
<keyword evidence="6" id="KW-1185">Reference proteome</keyword>
<dbReference type="SUPFAM" id="SSF46894">
    <property type="entry name" value="C-terminal effector domain of the bipartite response regulators"/>
    <property type="match status" value="1"/>
</dbReference>
<dbReference type="GO" id="GO:0003677">
    <property type="term" value="F:DNA binding"/>
    <property type="evidence" value="ECO:0007669"/>
    <property type="project" value="UniProtKB-KW"/>
</dbReference>
<protein>
    <recommendedName>
        <fullName evidence="4">HTH luxR-type domain-containing protein</fullName>
    </recommendedName>
</protein>
<dbReference type="STRING" id="1424294.Gferi_21995"/>
<dbReference type="PANTHER" id="PTHR44688:SF16">
    <property type="entry name" value="DNA-BINDING TRANSCRIPTIONAL ACTIVATOR DEVR_DOSR"/>
    <property type="match status" value="1"/>
</dbReference>
<name>A0A1D8GM26_9FIRM</name>
<dbReference type="RefSeq" id="WP_069980290.1">
    <property type="nucleotide sequence ID" value="NZ_CP017269.1"/>
</dbReference>
<dbReference type="Gene3D" id="1.10.10.10">
    <property type="entry name" value="Winged helix-like DNA-binding domain superfamily/Winged helix DNA-binding domain"/>
    <property type="match status" value="1"/>
</dbReference>
<dbReference type="InterPro" id="IPR011990">
    <property type="entry name" value="TPR-like_helical_dom_sf"/>
</dbReference>
<keyword evidence="1" id="KW-0805">Transcription regulation</keyword>
<dbReference type="SUPFAM" id="SSF52540">
    <property type="entry name" value="P-loop containing nucleoside triphosphate hydrolases"/>
    <property type="match status" value="1"/>
</dbReference>
<dbReference type="Pfam" id="PF00196">
    <property type="entry name" value="GerE"/>
    <property type="match status" value="1"/>
</dbReference>
<dbReference type="Gene3D" id="1.25.40.10">
    <property type="entry name" value="Tetratricopeptide repeat domain"/>
    <property type="match status" value="1"/>
</dbReference>
<evidence type="ECO:0000259" key="4">
    <source>
        <dbReference type="PROSITE" id="PS50043"/>
    </source>
</evidence>